<dbReference type="EMBL" id="CP050124">
    <property type="protein sequence ID" value="QIP42741.1"/>
    <property type="molecule type" value="Genomic_DNA"/>
</dbReference>
<dbReference type="AlphaFoldDB" id="A0A6G9D1L3"/>
<evidence type="ECO:0000313" key="2">
    <source>
        <dbReference type="Proteomes" id="UP000502345"/>
    </source>
</evidence>
<proteinExistence type="predicted"/>
<protein>
    <submittedName>
        <fullName evidence="1">Uncharacterized protein</fullName>
    </submittedName>
</protein>
<name>A0A6G9D1L3_RHOER</name>
<evidence type="ECO:0000313" key="1">
    <source>
        <dbReference type="EMBL" id="QIP42741.1"/>
    </source>
</evidence>
<sequence length="34" mass="3569">MSAGTGTENPSVRYSAIPRMTDIVARVTMNGGMP</sequence>
<accession>A0A6G9D1L3</accession>
<reference evidence="1 2" key="1">
    <citation type="submission" date="2020-03" db="EMBL/GenBank/DDBJ databases">
        <title>Screen low temperature-resistant strains for efficient degradation of petroleum hydrocarbons under the low temperature.</title>
        <authorList>
            <person name="Wang Y."/>
            <person name="Chen J."/>
        </authorList>
    </citation>
    <scope>NUCLEOTIDE SEQUENCE [LARGE SCALE GENOMIC DNA]</scope>
    <source>
        <strain evidence="1 2">KB1</strain>
    </source>
</reference>
<organism evidence="1 2">
    <name type="scientific">Rhodococcus erythropolis</name>
    <name type="common">Arthrobacter picolinophilus</name>
    <dbReference type="NCBI Taxonomy" id="1833"/>
    <lineage>
        <taxon>Bacteria</taxon>
        <taxon>Bacillati</taxon>
        <taxon>Actinomycetota</taxon>
        <taxon>Actinomycetes</taxon>
        <taxon>Mycobacteriales</taxon>
        <taxon>Nocardiaceae</taxon>
        <taxon>Rhodococcus</taxon>
        <taxon>Rhodococcus erythropolis group</taxon>
    </lineage>
</organism>
<dbReference type="Proteomes" id="UP000502345">
    <property type="component" value="Chromosome"/>
</dbReference>
<gene>
    <name evidence="1" type="ORF">G9444_5498</name>
</gene>